<feature type="region of interest" description="Disordered" evidence="1">
    <location>
        <begin position="18"/>
        <end position="42"/>
    </location>
</feature>
<feature type="compositionally biased region" description="Basic and acidic residues" evidence="1">
    <location>
        <begin position="27"/>
        <end position="37"/>
    </location>
</feature>
<organism evidence="2 3">
    <name type="scientific">Pseudocercospora musae</name>
    <dbReference type="NCBI Taxonomy" id="113226"/>
    <lineage>
        <taxon>Eukaryota</taxon>
        <taxon>Fungi</taxon>
        <taxon>Dikarya</taxon>
        <taxon>Ascomycota</taxon>
        <taxon>Pezizomycotina</taxon>
        <taxon>Dothideomycetes</taxon>
        <taxon>Dothideomycetidae</taxon>
        <taxon>Mycosphaerellales</taxon>
        <taxon>Mycosphaerellaceae</taxon>
        <taxon>Pseudocercospora</taxon>
    </lineage>
</organism>
<gene>
    <name evidence="2" type="ORF">AC579_1766</name>
</gene>
<dbReference type="AlphaFoldDB" id="A0A139IP30"/>
<evidence type="ECO:0000313" key="3">
    <source>
        <dbReference type="Proteomes" id="UP000073492"/>
    </source>
</evidence>
<protein>
    <submittedName>
        <fullName evidence="2">Uncharacterized protein</fullName>
    </submittedName>
</protein>
<keyword evidence="3" id="KW-1185">Reference proteome</keyword>
<evidence type="ECO:0000313" key="2">
    <source>
        <dbReference type="EMBL" id="KXT16479.1"/>
    </source>
</evidence>
<dbReference type="EMBL" id="LFZO01000036">
    <property type="protein sequence ID" value="KXT16479.1"/>
    <property type="molecule type" value="Genomic_DNA"/>
</dbReference>
<reference evidence="2 3" key="1">
    <citation type="submission" date="2015-07" db="EMBL/GenBank/DDBJ databases">
        <title>Comparative genomics of the Sigatoka disease complex on banana suggests a link between parallel evolutionary changes in Pseudocercospora fijiensis and Pseudocercospora eumusae and increased virulence on the banana host.</title>
        <authorList>
            <person name="Chang T.-C."/>
            <person name="Salvucci A."/>
            <person name="Crous P.W."/>
            <person name="Stergiopoulos I."/>
        </authorList>
    </citation>
    <scope>NUCLEOTIDE SEQUENCE [LARGE SCALE GENOMIC DNA]</scope>
    <source>
        <strain evidence="2 3">CBS 116634</strain>
    </source>
</reference>
<dbReference type="Proteomes" id="UP000073492">
    <property type="component" value="Unassembled WGS sequence"/>
</dbReference>
<name>A0A139IP30_9PEZI</name>
<comment type="caution">
    <text evidence="2">The sequence shown here is derived from an EMBL/GenBank/DDBJ whole genome shotgun (WGS) entry which is preliminary data.</text>
</comment>
<proteinExistence type="predicted"/>
<evidence type="ECO:0000256" key="1">
    <source>
        <dbReference type="SAM" id="MobiDB-lite"/>
    </source>
</evidence>
<sequence>MAAAKGTCTVDAVEILASSPSPGFGEYSERDVSEDRSAAQQPQAPLRATLEAEIPSIAPTVRVETVAADCEDEMTFRKEDWQRLGTHLLAHQSDRRELELCEAVLRRWLSAKGVGVDPIAKLCW</sequence>
<accession>A0A139IP30</accession>